<dbReference type="AlphaFoldDB" id="A0A1Y1HNW1"/>
<gene>
    <name evidence="3" type="ORF">KFL_000170170</name>
</gene>
<evidence type="ECO:0000313" key="3">
    <source>
        <dbReference type="EMBL" id="GAQ78671.1"/>
    </source>
</evidence>
<dbReference type="PANTHER" id="PTHR34960:SF1">
    <property type="entry name" value="EMB|CAB68146.1-RELATED"/>
    <property type="match status" value="1"/>
</dbReference>
<dbReference type="Pfam" id="PF25002">
    <property type="entry name" value="DUF7780"/>
    <property type="match status" value="2"/>
</dbReference>
<evidence type="ECO:0000256" key="1">
    <source>
        <dbReference type="SAM" id="MobiDB-lite"/>
    </source>
</evidence>
<reference evidence="3 4" key="1">
    <citation type="journal article" date="2014" name="Nat. Commun.">
        <title>Klebsormidium flaccidum genome reveals primary factors for plant terrestrial adaptation.</title>
        <authorList>
            <person name="Hori K."/>
            <person name="Maruyama F."/>
            <person name="Fujisawa T."/>
            <person name="Togashi T."/>
            <person name="Yamamoto N."/>
            <person name="Seo M."/>
            <person name="Sato S."/>
            <person name="Yamada T."/>
            <person name="Mori H."/>
            <person name="Tajima N."/>
            <person name="Moriyama T."/>
            <person name="Ikeuchi M."/>
            <person name="Watanabe M."/>
            <person name="Wada H."/>
            <person name="Kobayashi K."/>
            <person name="Saito M."/>
            <person name="Masuda T."/>
            <person name="Sasaki-Sekimoto Y."/>
            <person name="Mashiguchi K."/>
            <person name="Awai K."/>
            <person name="Shimojima M."/>
            <person name="Masuda S."/>
            <person name="Iwai M."/>
            <person name="Nobusawa T."/>
            <person name="Narise T."/>
            <person name="Kondo S."/>
            <person name="Saito H."/>
            <person name="Sato R."/>
            <person name="Murakawa M."/>
            <person name="Ihara Y."/>
            <person name="Oshima-Yamada Y."/>
            <person name="Ohtaka K."/>
            <person name="Satoh M."/>
            <person name="Sonobe K."/>
            <person name="Ishii M."/>
            <person name="Ohtani R."/>
            <person name="Kanamori-Sato M."/>
            <person name="Honoki R."/>
            <person name="Miyazaki D."/>
            <person name="Mochizuki H."/>
            <person name="Umetsu J."/>
            <person name="Higashi K."/>
            <person name="Shibata D."/>
            <person name="Kamiya Y."/>
            <person name="Sato N."/>
            <person name="Nakamura Y."/>
            <person name="Tabata S."/>
            <person name="Ida S."/>
            <person name="Kurokawa K."/>
            <person name="Ohta H."/>
        </authorList>
    </citation>
    <scope>NUCLEOTIDE SEQUENCE [LARGE SCALE GENOMIC DNA]</scope>
    <source>
        <strain evidence="3 4">NIES-2285</strain>
    </source>
</reference>
<feature type="domain" description="DUF7780" evidence="2">
    <location>
        <begin position="128"/>
        <end position="206"/>
    </location>
</feature>
<organism evidence="3 4">
    <name type="scientific">Klebsormidium nitens</name>
    <name type="common">Green alga</name>
    <name type="synonym">Ulothrix nitens</name>
    <dbReference type="NCBI Taxonomy" id="105231"/>
    <lineage>
        <taxon>Eukaryota</taxon>
        <taxon>Viridiplantae</taxon>
        <taxon>Streptophyta</taxon>
        <taxon>Klebsormidiophyceae</taxon>
        <taxon>Klebsormidiales</taxon>
        <taxon>Klebsormidiaceae</taxon>
        <taxon>Klebsormidium</taxon>
    </lineage>
</organism>
<dbReference type="EMBL" id="DF236966">
    <property type="protein sequence ID" value="GAQ78671.1"/>
    <property type="molecule type" value="Genomic_DNA"/>
</dbReference>
<dbReference type="OMA" id="IIMKQIC"/>
<sequence length="620" mass="68046">MPGGMLSNRLSPLQVQVGDGADGAPGTPTSLGGAKLRHQAHHLFADNLELPRPATASSPRRAKRRLRSHRFWLILEGLARRPGTKRRLATAFCLALLFGAFFLDLEYPHTVFFQSSHAAAVKKLDHDTALAGMGHLWGRGNRPVSELIIAHVSAACQPESLRLFLRSVKHSGAQDRADLVLLMSPDAELERVAAEEEESFQRVKAGLSENWLKETEIMRIEAGRARALLEQETGLETRKEGATEGEATRAAEGEVAQNGGRLAGEEKTPDLDPESKSGAKLNELANSADTTSTTTVDEGTIQRAAQTGSSLKDGASIRVIQAVPVQIPPVAAAPLVIPNLDEDLRSYVWGEDNRTAMAEHLEDFLSPESPSWGATASFSMDELDLLGGLEGFMEPVPEGLRRWVCYQTLLGRLRHRYKHVFLTEVDNTVVLGDALGAVRVKNGLYITSSDLPWKTTDPSDPEGKSIMNGTYGNRWWQALDSNEHITPLIDDGAVLGSMKAVRALTDAVVNEAVRVALQRRDRMPLSDQALLSNLVYKSALMQDRKFEPVQLVSNRDSVVHSMAGSLFLSQAFTNVVGDDYAVLHRFDPRVPVIDQQNITSLLRARLCKDDSKVWRHQDCS</sequence>
<feature type="region of interest" description="Disordered" evidence="1">
    <location>
        <begin position="231"/>
        <end position="299"/>
    </location>
</feature>
<proteinExistence type="predicted"/>
<feature type="compositionally biased region" description="Basic and acidic residues" evidence="1">
    <location>
        <begin position="263"/>
        <end position="277"/>
    </location>
</feature>
<dbReference type="OrthoDB" id="1921707at2759"/>
<evidence type="ECO:0000259" key="2">
    <source>
        <dbReference type="Pfam" id="PF25002"/>
    </source>
</evidence>
<evidence type="ECO:0000313" key="4">
    <source>
        <dbReference type="Proteomes" id="UP000054558"/>
    </source>
</evidence>
<accession>A0A1Y1HNW1</accession>
<feature type="compositionally biased region" description="Basic and acidic residues" evidence="1">
    <location>
        <begin position="231"/>
        <end position="252"/>
    </location>
</feature>
<dbReference type="InterPro" id="IPR056682">
    <property type="entry name" value="DUF7780"/>
</dbReference>
<name>A0A1Y1HNW1_KLENI</name>
<dbReference type="PANTHER" id="PTHR34960">
    <property type="entry name" value="EMB|CAB68146.1-RELATED"/>
    <property type="match status" value="1"/>
</dbReference>
<dbReference type="Proteomes" id="UP000054558">
    <property type="component" value="Unassembled WGS sequence"/>
</dbReference>
<feature type="domain" description="DUF7780" evidence="2">
    <location>
        <begin position="346"/>
        <end position="543"/>
    </location>
</feature>
<protein>
    <recommendedName>
        <fullName evidence="2">DUF7780 domain-containing protein</fullName>
    </recommendedName>
</protein>
<keyword evidence="4" id="KW-1185">Reference proteome</keyword>